<dbReference type="AlphaFoldDB" id="A0A4R1R6Y1"/>
<evidence type="ECO:0000313" key="1">
    <source>
        <dbReference type="EMBL" id="TCL61353.1"/>
    </source>
</evidence>
<reference evidence="1 2" key="1">
    <citation type="submission" date="2019-03" db="EMBL/GenBank/DDBJ databases">
        <title>Genomic Encyclopedia of Type Strains, Phase IV (KMG-IV): sequencing the most valuable type-strain genomes for metagenomic binning, comparative biology and taxonomic classification.</title>
        <authorList>
            <person name="Goeker M."/>
        </authorList>
    </citation>
    <scope>NUCLEOTIDE SEQUENCE [LARGE SCALE GENOMIC DNA]</scope>
    <source>
        <strain evidence="1 2">DSM 100451</strain>
    </source>
</reference>
<organism evidence="1 2">
    <name type="scientific">Allofournierella massiliensis</name>
    <dbReference type="NCBI Taxonomy" id="1650663"/>
    <lineage>
        <taxon>Bacteria</taxon>
        <taxon>Bacillati</taxon>
        <taxon>Bacillota</taxon>
        <taxon>Clostridia</taxon>
        <taxon>Eubacteriales</taxon>
        <taxon>Oscillospiraceae</taxon>
        <taxon>Allofournierella</taxon>
    </lineage>
</organism>
<proteinExistence type="predicted"/>
<accession>A0A4R1R6Y1</accession>
<dbReference type="EMBL" id="SLUM01000002">
    <property type="protein sequence ID" value="TCL61353.1"/>
    <property type="molecule type" value="Genomic_DNA"/>
</dbReference>
<sequence>MTDNKDQIINLFRDDNAETETMRNFILGSLISCENNETEEDRLGNIGALEKIRNALVGVPEAAKSYEQVLELIDILKEEKNSGAD</sequence>
<dbReference type="OrthoDB" id="1851226at2"/>
<gene>
    <name evidence="1" type="ORF">EDD77_10292</name>
</gene>
<protein>
    <submittedName>
        <fullName evidence="1">Uncharacterized protein</fullName>
    </submittedName>
</protein>
<dbReference type="Proteomes" id="UP000295184">
    <property type="component" value="Unassembled WGS sequence"/>
</dbReference>
<name>A0A4R1R6Y1_9FIRM</name>
<evidence type="ECO:0000313" key="2">
    <source>
        <dbReference type="Proteomes" id="UP000295184"/>
    </source>
</evidence>
<comment type="caution">
    <text evidence="1">The sequence shown here is derived from an EMBL/GenBank/DDBJ whole genome shotgun (WGS) entry which is preliminary data.</text>
</comment>
<dbReference type="RefSeq" id="WP_058966206.1">
    <property type="nucleotide sequence ID" value="NZ_CABKVM010000019.1"/>
</dbReference>